<accession>A0A7J0FD77</accession>
<dbReference type="EMBL" id="BJWL01000011">
    <property type="protein sequence ID" value="GFY96523.1"/>
    <property type="molecule type" value="Genomic_DNA"/>
</dbReference>
<comment type="caution">
    <text evidence="1">The sequence shown here is derived from an EMBL/GenBank/DDBJ whole genome shotgun (WGS) entry which is preliminary data.</text>
</comment>
<reference evidence="1 2" key="1">
    <citation type="submission" date="2019-07" db="EMBL/GenBank/DDBJ databases">
        <title>De Novo Assembly of kiwifruit Actinidia rufa.</title>
        <authorList>
            <person name="Sugita-Konishi S."/>
            <person name="Sato K."/>
            <person name="Mori E."/>
            <person name="Abe Y."/>
            <person name="Kisaki G."/>
            <person name="Hamano K."/>
            <person name="Suezawa K."/>
            <person name="Otani M."/>
            <person name="Fukuda T."/>
            <person name="Manabe T."/>
            <person name="Gomi K."/>
            <person name="Tabuchi M."/>
            <person name="Akimitsu K."/>
            <person name="Kataoka I."/>
        </authorList>
    </citation>
    <scope>NUCLEOTIDE SEQUENCE [LARGE SCALE GENOMIC DNA]</scope>
    <source>
        <strain evidence="2">cv. Fuchu</strain>
    </source>
</reference>
<name>A0A7J0FD77_9ERIC</name>
<organism evidence="1 2">
    <name type="scientific">Actinidia rufa</name>
    <dbReference type="NCBI Taxonomy" id="165716"/>
    <lineage>
        <taxon>Eukaryota</taxon>
        <taxon>Viridiplantae</taxon>
        <taxon>Streptophyta</taxon>
        <taxon>Embryophyta</taxon>
        <taxon>Tracheophyta</taxon>
        <taxon>Spermatophyta</taxon>
        <taxon>Magnoliopsida</taxon>
        <taxon>eudicotyledons</taxon>
        <taxon>Gunneridae</taxon>
        <taxon>Pentapetalae</taxon>
        <taxon>asterids</taxon>
        <taxon>Ericales</taxon>
        <taxon>Actinidiaceae</taxon>
        <taxon>Actinidia</taxon>
    </lineage>
</organism>
<proteinExistence type="predicted"/>
<protein>
    <submittedName>
        <fullName evidence="1">Uncharacterized protein</fullName>
    </submittedName>
</protein>
<sequence>MELNRAQLLVQDDDTLNKFRINHCIPKDVQIEHPRPNKDANLVEGHGDRIPVRTLLLHQAGLRFPINSMVKELMAYCHLTFIQVSVTSSELCSGLGTMTFGHSRGTMVVYLTISMTNSNSYLKIARKSFKPLTTSKLQGSQVPLPSPNLVLALVAHEGVEPSSSKAPFLDKFKMKVFAADPSKKSKMKASRTSSAYLPSSSLNAKFWKPKFSTVELTNRARCPSKYPTWSAPPSVVEPVDPPQAYSLLVLPGFNEEKILEEEADKVLEKVPEVAE</sequence>
<dbReference type="Proteomes" id="UP000585474">
    <property type="component" value="Unassembled WGS sequence"/>
</dbReference>
<evidence type="ECO:0000313" key="1">
    <source>
        <dbReference type="EMBL" id="GFY96523.1"/>
    </source>
</evidence>
<dbReference type="AlphaFoldDB" id="A0A7J0FD77"/>
<keyword evidence="2" id="KW-1185">Reference proteome</keyword>
<dbReference type="OrthoDB" id="1750920at2759"/>
<gene>
    <name evidence="1" type="ORF">Acr_11g0008290</name>
</gene>
<evidence type="ECO:0000313" key="2">
    <source>
        <dbReference type="Proteomes" id="UP000585474"/>
    </source>
</evidence>